<proteinExistence type="predicted"/>
<name>A0A8R7VDM9_TRIUA</name>
<evidence type="ECO:0000313" key="2">
    <source>
        <dbReference type="Proteomes" id="UP000015106"/>
    </source>
</evidence>
<evidence type="ECO:0000313" key="1">
    <source>
        <dbReference type="EnsemblPlants" id="TuG1812G0700005033.01.T02"/>
    </source>
</evidence>
<reference evidence="1" key="2">
    <citation type="submission" date="2018-03" db="EMBL/GenBank/DDBJ databases">
        <title>The Triticum urartu genome reveals the dynamic nature of wheat genome evolution.</title>
        <authorList>
            <person name="Ling H."/>
            <person name="Ma B."/>
            <person name="Shi X."/>
            <person name="Liu H."/>
            <person name="Dong L."/>
            <person name="Sun H."/>
            <person name="Cao Y."/>
            <person name="Gao Q."/>
            <person name="Zheng S."/>
            <person name="Li Y."/>
            <person name="Yu Y."/>
            <person name="Du H."/>
            <person name="Qi M."/>
            <person name="Li Y."/>
            <person name="Yu H."/>
            <person name="Cui Y."/>
            <person name="Wang N."/>
            <person name="Chen C."/>
            <person name="Wu H."/>
            <person name="Zhao Y."/>
            <person name="Zhang J."/>
            <person name="Li Y."/>
            <person name="Zhou W."/>
            <person name="Zhang B."/>
            <person name="Hu W."/>
            <person name="Eijk M."/>
            <person name="Tang J."/>
            <person name="Witsenboer H."/>
            <person name="Zhao S."/>
            <person name="Li Z."/>
            <person name="Zhang A."/>
            <person name="Wang D."/>
            <person name="Liang C."/>
        </authorList>
    </citation>
    <scope>NUCLEOTIDE SEQUENCE [LARGE SCALE GENOMIC DNA]</scope>
    <source>
        <strain evidence="1">cv. G1812</strain>
    </source>
</reference>
<organism evidence="1 2">
    <name type="scientific">Triticum urartu</name>
    <name type="common">Red wild einkorn</name>
    <name type="synonym">Crithodium urartu</name>
    <dbReference type="NCBI Taxonomy" id="4572"/>
    <lineage>
        <taxon>Eukaryota</taxon>
        <taxon>Viridiplantae</taxon>
        <taxon>Streptophyta</taxon>
        <taxon>Embryophyta</taxon>
        <taxon>Tracheophyta</taxon>
        <taxon>Spermatophyta</taxon>
        <taxon>Magnoliopsida</taxon>
        <taxon>Liliopsida</taxon>
        <taxon>Poales</taxon>
        <taxon>Poaceae</taxon>
        <taxon>BOP clade</taxon>
        <taxon>Pooideae</taxon>
        <taxon>Triticodae</taxon>
        <taxon>Triticeae</taxon>
        <taxon>Triticinae</taxon>
        <taxon>Triticum</taxon>
    </lineage>
</organism>
<protein>
    <submittedName>
        <fullName evidence="1">Uncharacterized protein</fullName>
    </submittedName>
</protein>
<dbReference type="AlphaFoldDB" id="A0A8R7VDM9"/>
<reference evidence="2" key="1">
    <citation type="journal article" date="2013" name="Nature">
        <title>Draft genome of the wheat A-genome progenitor Triticum urartu.</title>
        <authorList>
            <person name="Ling H.Q."/>
            <person name="Zhao S."/>
            <person name="Liu D."/>
            <person name="Wang J."/>
            <person name="Sun H."/>
            <person name="Zhang C."/>
            <person name="Fan H."/>
            <person name="Li D."/>
            <person name="Dong L."/>
            <person name="Tao Y."/>
            <person name="Gao C."/>
            <person name="Wu H."/>
            <person name="Li Y."/>
            <person name="Cui Y."/>
            <person name="Guo X."/>
            <person name="Zheng S."/>
            <person name="Wang B."/>
            <person name="Yu K."/>
            <person name="Liang Q."/>
            <person name="Yang W."/>
            <person name="Lou X."/>
            <person name="Chen J."/>
            <person name="Feng M."/>
            <person name="Jian J."/>
            <person name="Zhang X."/>
            <person name="Luo G."/>
            <person name="Jiang Y."/>
            <person name="Liu J."/>
            <person name="Wang Z."/>
            <person name="Sha Y."/>
            <person name="Zhang B."/>
            <person name="Wu H."/>
            <person name="Tang D."/>
            <person name="Shen Q."/>
            <person name="Xue P."/>
            <person name="Zou S."/>
            <person name="Wang X."/>
            <person name="Liu X."/>
            <person name="Wang F."/>
            <person name="Yang Y."/>
            <person name="An X."/>
            <person name="Dong Z."/>
            <person name="Zhang K."/>
            <person name="Zhang X."/>
            <person name="Luo M.C."/>
            <person name="Dvorak J."/>
            <person name="Tong Y."/>
            <person name="Wang J."/>
            <person name="Yang H."/>
            <person name="Li Z."/>
            <person name="Wang D."/>
            <person name="Zhang A."/>
            <person name="Wang J."/>
        </authorList>
    </citation>
    <scope>NUCLEOTIDE SEQUENCE</scope>
    <source>
        <strain evidence="2">cv. G1812</strain>
    </source>
</reference>
<dbReference type="Gramene" id="TuG1812G0700005033.01.T02">
    <property type="protein sequence ID" value="TuG1812G0700005033.01.T02"/>
    <property type="gene ID" value="TuG1812G0700005033.01"/>
</dbReference>
<reference evidence="1" key="3">
    <citation type="submission" date="2022-06" db="UniProtKB">
        <authorList>
            <consortium name="EnsemblPlants"/>
        </authorList>
    </citation>
    <scope>IDENTIFICATION</scope>
</reference>
<dbReference type="EnsemblPlants" id="TuG1812G0700005033.01.T02">
    <property type="protein sequence ID" value="TuG1812G0700005033.01.T02"/>
    <property type="gene ID" value="TuG1812G0700005033.01"/>
</dbReference>
<dbReference type="Proteomes" id="UP000015106">
    <property type="component" value="Chromosome 7"/>
</dbReference>
<accession>A0A8R7VDM9</accession>
<keyword evidence="2" id="KW-1185">Reference proteome</keyword>
<sequence length="76" mass="8547">MLSMNIVLLTGRTLRSLWELHTNPCGCIWLVAATACQSDEKPRSHWRWCSFSILSIGGEAKESSARSNLILELEVE</sequence>